<protein>
    <recommendedName>
        <fullName evidence="1">ADP-ribosyl cyclase/cyclic ADP-ribose hydrolase</fullName>
        <ecNumber evidence="1">3.2.2.6</ecNumber>
    </recommendedName>
</protein>
<dbReference type="PROSITE" id="PS50104">
    <property type="entry name" value="TIR"/>
    <property type="match status" value="1"/>
</dbReference>
<keyword evidence="2" id="KW-0378">Hydrolase</keyword>
<dbReference type="InterPro" id="IPR000157">
    <property type="entry name" value="TIR_dom"/>
</dbReference>
<gene>
    <name evidence="6" type="ORF">Dsin_004336</name>
</gene>
<dbReference type="Pfam" id="PF01582">
    <property type="entry name" value="TIR"/>
    <property type="match status" value="1"/>
</dbReference>
<dbReference type="FunFam" id="3.40.50.10140:FF:000007">
    <property type="entry name" value="Disease resistance protein (TIR-NBS-LRR class)"/>
    <property type="match status" value="1"/>
</dbReference>
<comment type="caution">
    <text evidence="6">The sequence shown here is derived from an EMBL/GenBank/DDBJ whole genome shotgun (WGS) entry which is preliminary data.</text>
</comment>
<evidence type="ECO:0000256" key="4">
    <source>
        <dbReference type="ARBA" id="ARBA00047304"/>
    </source>
</evidence>
<feature type="domain" description="TIR" evidence="5">
    <location>
        <begin position="24"/>
        <end position="153"/>
    </location>
</feature>
<dbReference type="GO" id="GO:0061809">
    <property type="term" value="F:NAD+ nucleosidase activity, cyclic ADP-ribose generating"/>
    <property type="evidence" value="ECO:0007669"/>
    <property type="project" value="UniProtKB-EC"/>
</dbReference>
<evidence type="ECO:0000256" key="2">
    <source>
        <dbReference type="ARBA" id="ARBA00022801"/>
    </source>
</evidence>
<dbReference type="GO" id="GO:0007165">
    <property type="term" value="P:signal transduction"/>
    <property type="evidence" value="ECO:0007669"/>
    <property type="project" value="InterPro"/>
</dbReference>
<dbReference type="InterPro" id="IPR035897">
    <property type="entry name" value="Toll_tir_struct_dom_sf"/>
</dbReference>
<dbReference type="PANTHER" id="PTHR32009:SF39">
    <property type="entry name" value="TIR DOMAIN-CONTAINING PROTEIN"/>
    <property type="match status" value="1"/>
</dbReference>
<evidence type="ECO:0000256" key="1">
    <source>
        <dbReference type="ARBA" id="ARBA00011982"/>
    </source>
</evidence>
<dbReference type="EMBL" id="JANJYJ010000001">
    <property type="protein sequence ID" value="KAK3232455.1"/>
    <property type="molecule type" value="Genomic_DNA"/>
</dbReference>
<keyword evidence="3" id="KW-0520">NAD</keyword>
<dbReference type="SUPFAM" id="SSF52200">
    <property type="entry name" value="Toll/Interleukin receptor TIR domain"/>
    <property type="match status" value="1"/>
</dbReference>
<dbReference type="Gene3D" id="3.40.50.10140">
    <property type="entry name" value="Toll/interleukin-1 receptor homology (TIR) domain"/>
    <property type="match status" value="1"/>
</dbReference>
<feature type="non-terminal residue" evidence="6">
    <location>
        <position position="154"/>
    </location>
</feature>
<dbReference type="SMART" id="SM00255">
    <property type="entry name" value="TIR"/>
    <property type="match status" value="1"/>
</dbReference>
<evidence type="ECO:0000313" key="7">
    <source>
        <dbReference type="Proteomes" id="UP001281410"/>
    </source>
</evidence>
<dbReference type="AlphaFoldDB" id="A0AAE0BAL0"/>
<proteinExistence type="predicted"/>
<evidence type="ECO:0000259" key="5">
    <source>
        <dbReference type="PROSITE" id="PS50104"/>
    </source>
</evidence>
<name>A0AAE0BAL0_9ROSI</name>
<organism evidence="6 7">
    <name type="scientific">Dipteronia sinensis</name>
    <dbReference type="NCBI Taxonomy" id="43782"/>
    <lineage>
        <taxon>Eukaryota</taxon>
        <taxon>Viridiplantae</taxon>
        <taxon>Streptophyta</taxon>
        <taxon>Embryophyta</taxon>
        <taxon>Tracheophyta</taxon>
        <taxon>Spermatophyta</taxon>
        <taxon>Magnoliopsida</taxon>
        <taxon>eudicotyledons</taxon>
        <taxon>Gunneridae</taxon>
        <taxon>Pentapetalae</taxon>
        <taxon>rosids</taxon>
        <taxon>malvids</taxon>
        <taxon>Sapindales</taxon>
        <taxon>Sapindaceae</taxon>
        <taxon>Hippocastanoideae</taxon>
        <taxon>Acereae</taxon>
        <taxon>Dipteronia</taxon>
    </lineage>
</organism>
<comment type="catalytic activity">
    <reaction evidence="4">
        <text>NAD(+) + H2O = ADP-D-ribose + nicotinamide + H(+)</text>
        <dbReference type="Rhea" id="RHEA:16301"/>
        <dbReference type="ChEBI" id="CHEBI:15377"/>
        <dbReference type="ChEBI" id="CHEBI:15378"/>
        <dbReference type="ChEBI" id="CHEBI:17154"/>
        <dbReference type="ChEBI" id="CHEBI:57540"/>
        <dbReference type="ChEBI" id="CHEBI:57967"/>
        <dbReference type="EC" id="3.2.2.6"/>
    </reaction>
    <physiologicalReaction direction="left-to-right" evidence="4">
        <dbReference type="Rhea" id="RHEA:16302"/>
    </physiologicalReaction>
</comment>
<dbReference type="EC" id="3.2.2.6" evidence="1"/>
<keyword evidence="7" id="KW-1185">Reference proteome</keyword>
<accession>A0AAE0BAL0</accession>
<dbReference type="Proteomes" id="UP001281410">
    <property type="component" value="Unassembled WGS sequence"/>
</dbReference>
<dbReference type="PANTHER" id="PTHR32009">
    <property type="entry name" value="TMV RESISTANCE PROTEIN N-LIKE"/>
    <property type="match status" value="1"/>
</dbReference>
<sequence>MSGNKRALDSPSPSCKKQKFSSQWEYDVFLSFRGEDTRNNFTDHLYDALKQNGIYTFRDDERLERGKEISSELLEAIESSRFSIVILSKNYASSTWCLEELAKIIECDMDTEKSNIFPVFYQVEPSDVRRQTGDFKTAFDKHEQDFRDNLKKVQ</sequence>
<evidence type="ECO:0000313" key="6">
    <source>
        <dbReference type="EMBL" id="KAK3232455.1"/>
    </source>
</evidence>
<evidence type="ECO:0000256" key="3">
    <source>
        <dbReference type="ARBA" id="ARBA00023027"/>
    </source>
</evidence>
<reference evidence="6" key="1">
    <citation type="journal article" date="2023" name="Plant J.">
        <title>Genome sequences and population genomics provide insights into the demographic history, inbreeding, and mutation load of two 'living fossil' tree species of Dipteronia.</title>
        <authorList>
            <person name="Feng Y."/>
            <person name="Comes H.P."/>
            <person name="Chen J."/>
            <person name="Zhu S."/>
            <person name="Lu R."/>
            <person name="Zhang X."/>
            <person name="Li P."/>
            <person name="Qiu J."/>
            <person name="Olsen K.M."/>
            <person name="Qiu Y."/>
        </authorList>
    </citation>
    <scope>NUCLEOTIDE SEQUENCE</scope>
    <source>
        <strain evidence="6">NBL</strain>
    </source>
</reference>